<sequence length="135" mass="15726">KQGIEVLIFDNVKNHICKNHDFIAVFSGSSIQLYGMNKKSCEIINRQYRINIERKSFALFILFGSNSISFTTSSDSYFKLRKKILISSINNNIERLYQSSYQEATSLIQKYKSRSNLNILELLNEYVENVTSEFM</sequence>
<name>A0ACA9PSV7_9GLOM</name>
<comment type="caution">
    <text evidence="1">The sequence shown here is derived from an EMBL/GenBank/DDBJ whole genome shotgun (WGS) entry which is preliminary data.</text>
</comment>
<accession>A0ACA9PSV7</accession>
<evidence type="ECO:0000313" key="2">
    <source>
        <dbReference type="Proteomes" id="UP000789702"/>
    </source>
</evidence>
<keyword evidence="2" id="KW-1185">Reference proteome</keyword>
<reference evidence="1" key="1">
    <citation type="submission" date="2021-06" db="EMBL/GenBank/DDBJ databases">
        <authorList>
            <person name="Kallberg Y."/>
            <person name="Tangrot J."/>
            <person name="Rosling A."/>
        </authorList>
    </citation>
    <scope>NUCLEOTIDE SEQUENCE</scope>
    <source>
        <strain evidence="1">IL203A</strain>
    </source>
</reference>
<dbReference type="EMBL" id="CAJVPU010031853">
    <property type="protein sequence ID" value="CAG8718048.1"/>
    <property type="molecule type" value="Genomic_DNA"/>
</dbReference>
<evidence type="ECO:0000313" key="1">
    <source>
        <dbReference type="EMBL" id="CAG8718048.1"/>
    </source>
</evidence>
<proteinExistence type="predicted"/>
<feature type="non-terminal residue" evidence="1">
    <location>
        <position position="1"/>
    </location>
</feature>
<gene>
    <name evidence="1" type="ORF">DHETER_LOCUS12665</name>
</gene>
<protein>
    <submittedName>
        <fullName evidence="1">15386_t:CDS:1</fullName>
    </submittedName>
</protein>
<organism evidence="1 2">
    <name type="scientific">Dentiscutata heterogama</name>
    <dbReference type="NCBI Taxonomy" id="1316150"/>
    <lineage>
        <taxon>Eukaryota</taxon>
        <taxon>Fungi</taxon>
        <taxon>Fungi incertae sedis</taxon>
        <taxon>Mucoromycota</taxon>
        <taxon>Glomeromycotina</taxon>
        <taxon>Glomeromycetes</taxon>
        <taxon>Diversisporales</taxon>
        <taxon>Gigasporaceae</taxon>
        <taxon>Dentiscutata</taxon>
    </lineage>
</organism>
<dbReference type="Proteomes" id="UP000789702">
    <property type="component" value="Unassembled WGS sequence"/>
</dbReference>